<dbReference type="OrthoDB" id="9811389at2"/>
<name>A0A1V2H6X9_9PROT</name>
<dbReference type="Pfam" id="PF02566">
    <property type="entry name" value="OsmC"/>
    <property type="match status" value="1"/>
</dbReference>
<evidence type="ECO:0000313" key="1">
    <source>
        <dbReference type="EMBL" id="ONG57338.1"/>
    </source>
</evidence>
<dbReference type="InterPro" id="IPR015946">
    <property type="entry name" value="KH_dom-like_a/b"/>
</dbReference>
<accession>A0A1V2H6X9</accession>
<dbReference type="InterPro" id="IPR003718">
    <property type="entry name" value="OsmC/Ohr_fam"/>
</dbReference>
<dbReference type="AlphaFoldDB" id="A0A1V2H6X9"/>
<dbReference type="PANTHER" id="PTHR35368">
    <property type="entry name" value="HYDROPEROXIDE REDUCTASE"/>
    <property type="match status" value="1"/>
</dbReference>
<dbReference type="InterPro" id="IPR036102">
    <property type="entry name" value="OsmC/Ohrsf"/>
</dbReference>
<protein>
    <submittedName>
        <fullName evidence="1">Osmotically inducible protein OsmC</fullName>
    </submittedName>
</protein>
<dbReference type="SUPFAM" id="SSF82784">
    <property type="entry name" value="OsmC-like"/>
    <property type="match status" value="1"/>
</dbReference>
<gene>
    <name evidence="1" type="ORF">BKE38_04080</name>
</gene>
<sequence length="181" mass="19695">MSSLIGYLAQKRDALFRLRERAARPDARPQPLSARVSAEGRSGIRRIRIRDFQLISDSPASFAGYDLGPSSPELQLGVLGSCLTHTFLIQAALLQIPLHRVEVQVDGQIDPRSGQPGFETVPRNPHALRYTVALDSPASEEELAQLHAAVQANCPILHLLRDPQPIDGALARLPAQSDAAE</sequence>
<dbReference type="EMBL" id="MLCO01000026">
    <property type="protein sequence ID" value="ONG57338.1"/>
    <property type="molecule type" value="Genomic_DNA"/>
</dbReference>
<dbReference type="Gene3D" id="3.30.300.20">
    <property type="match status" value="1"/>
</dbReference>
<organism evidence="1 2">
    <name type="scientific">Teichococcus deserti</name>
    <dbReference type="NCBI Taxonomy" id="1817963"/>
    <lineage>
        <taxon>Bacteria</taxon>
        <taxon>Pseudomonadati</taxon>
        <taxon>Pseudomonadota</taxon>
        <taxon>Alphaproteobacteria</taxon>
        <taxon>Acetobacterales</taxon>
        <taxon>Roseomonadaceae</taxon>
        <taxon>Roseomonas</taxon>
    </lineage>
</organism>
<dbReference type="Proteomes" id="UP000188879">
    <property type="component" value="Unassembled WGS sequence"/>
</dbReference>
<dbReference type="InterPro" id="IPR052924">
    <property type="entry name" value="OsmC/Ohr_hydroprdx_reductase"/>
</dbReference>
<proteinExistence type="predicted"/>
<evidence type="ECO:0000313" key="2">
    <source>
        <dbReference type="Proteomes" id="UP000188879"/>
    </source>
</evidence>
<dbReference type="PANTHER" id="PTHR35368:SF1">
    <property type="entry name" value="HYDROPEROXIDE REDUCTASE"/>
    <property type="match status" value="1"/>
</dbReference>
<keyword evidence="2" id="KW-1185">Reference proteome</keyword>
<comment type="caution">
    <text evidence="1">The sequence shown here is derived from an EMBL/GenBank/DDBJ whole genome shotgun (WGS) entry which is preliminary data.</text>
</comment>
<dbReference type="RefSeq" id="WP_076956112.1">
    <property type="nucleotide sequence ID" value="NZ_MLCO01000026.1"/>
</dbReference>
<reference evidence="1 2" key="1">
    <citation type="submission" date="2016-10" db="EMBL/GenBank/DDBJ databases">
        <title>Draft Genome sequence of Roseomonas sp. strain M3.</title>
        <authorList>
            <person name="Subhash Y."/>
            <person name="Lee S."/>
        </authorList>
    </citation>
    <scope>NUCLEOTIDE SEQUENCE [LARGE SCALE GENOMIC DNA]</scope>
    <source>
        <strain evidence="1 2">M3</strain>
    </source>
</reference>